<evidence type="ECO:0000313" key="16">
    <source>
        <dbReference type="Proteomes" id="UP000034032"/>
    </source>
</evidence>
<comment type="cofactor">
    <cofactor evidence="9">
        <name>Mn(2+)</name>
        <dbReference type="ChEBI" id="CHEBI:29035"/>
    </cofactor>
    <text evidence="9">Binds 2 manganese ions per subunit.</text>
</comment>
<organism evidence="15 16">
    <name type="scientific">Candidatus Yanofskybacteria bacterium GW2011_GWA2_44_9</name>
    <dbReference type="NCBI Taxonomy" id="1619025"/>
    <lineage>
        <taxon>Bacteria</taxon>
        <taxon>Candidatus Yanofskyibacteriota</taxon>
    </lineage>
</organism>
<dbReference type="Pfam" id="PF01676">
    <property type="entry name" value="Metalloenzyme"/>
    <property type="match status" value="1"/>
</dbReference>
<feature type="active site" description="Phosphoserine intermediate" evidence="9 11">
    <location>
        <position position="70"/>
    </location>
</feature>
<name>A0A0G1MM50_9BACT</name>
<dbReference type="Gene3D" id="3.40.720.10">
    <property type="entry name" value="Alkaline Phosphatase, subunit A"/>
    <property type="match status" value="1"/>
</dbReference>
<feature type="binding site" evidence="9">
    <location>
        <position position="337"/>
    </location>
    <ligand>
        <name>substrate</name>
    </ligand>
</feature>
<dbReference type="InterPro" id="IPR036646">
    <property type="entry name" value="PGAM_B_sf"/>
</dbReference>
<dbReference type="EC" id="5.4.2.12" evidence="9 10"/>
<feature type="binding site" evidence="9 12">
    <location>
        <position position="462"/>
    </location>
    <ligand>
        <name>Mn(2+)</name>
        <dbReference type="ChEBI" id="CHEBI:29035"/>
        <label>1</label>
    </ligand>
</feature>
<dbReference type="Gene3D" id="3.40.1450.10">
    <property type="entry name" value="BPG-independent phosphoglycerate mutase, domain B"/>
    <property type="match status" value="1"/>
</dbReference>
<dbReference type="EMBL" id="LCJR01000013">
    <property type="protein sequence ID" value="KKT81892.1"/>
    <property type="molecule type" value="Genomic_DNA"/>
</dbReference>
<protein>
    <recommendedName>
        <fullName evidence="9 10">2,3-bisphosphoglycerate-independent phosphoglycerate mutase</fullName>
        <shortName evidence="9">BPG-independent PGAM</shortName>
        <shortName evidence="9">Phosphoglyceromutase</shortName>
        <shortName evidence="9">iPGM</shortName>
        <ecNumber evidence="9 10">5.4.2.12</ecNumber>
    </recommendedName>
</protein>
<feature type="domain" description="Metalloenzyme" evidence="13">
    <location>
        <begin position="13"/>
        <end position="511"/>
    </location>
</feature>
<dbReference type="InterPro" id="IPR005995">
    <property type="entry name" value="Pgm_bpd_ind"/>
</dbReference>
<accession>A0A0G1MM50</accession>
<feature type="binding site" evidence="9 12">
    <location>
        <position position="402"/>
    </location>
    <ligand>
        <name>Mn(2+)</name>
        <dbReference type="ChEBI" id="CHEBI:29035"/>
        <label>1</label>
    </ligand>
</feature>
<dbReference type="SUPFAM" id="SSF64158">
    <property type="entry name" value="2,3-Bisphosphoglycerate-independent phosphoglycerate mutase, substrate-binding domain"/>
    <property type="match status" value="1"/>
</dbReference>
<feature type="binding site" evidence="9 12">
    <location>
        <position position="70"/>
    </location>
    <ligand>
        <name>Mn(2+)</name>
        <dbReference type="ChEBI" id="CHEBI:29035"/>
        <label>2</label>
    </ligand>
</feature>
<dbReference type="PANTHER" id="PTHR31637">
    <property type="entry name" value="2,3-BISPHOSPHOGLYCERATE-INDEPENDENT PHOSPHOGLYCERATE MUTASE"/>
    <property type="match status" value="1"/>
</dbReference>
<evidence type="ECO:0000256" key="10">
    <source>
        <dbReference type="NCBIfam" id="TIGR01307"/>
    </source>
</evidence>
<evidence type="ECO:0000313" key="15">
    <source>
        <dbReference type="EMBL" id="KKT81892.1"/>
    </source>
</evidence>
<evidence type="ECO:0000256" key="8">
    <source>
        <dbReference type="ARBA" id="ARBA00023235"/>
    </source>
</evidence>
<keyword evidence="6 9" id="KW-0324">Glycolysis</keyword>
<feature type="binding site" evidence="9">
    <location>
        <position position="193"/>
    </location>
    <ligand>
        <name>substrate</name>
    </ligand>
</feature>
<feature type="binding site" evidence="9 12">
    <location>
        <position position="20"/>
    </location>
    <ligand>
        <name>Mn(2+)</name>
        <dbReference type="ChEBI" id="CHEBI:29035"/>
        <label>2</label>
    </ligand>
</feature>
<dbReference type="PANTHER" id="PTHR31637:SF0">
    <property type="entry name" value="2,3-BISPHOSPHOGLYCERATE-INDEPENDENT PHOSPHOGLYCERATE MUTASE"/>
    <property type="match status" value="1"/>
</dbReference>
<dbReference type="InterPro" id="IPR011258">
    <property type="entry name" value="BPG-indep_PGM_N"/>
</dbReference>
<dbReference type="UniPathway" id="UPA00109">
    <property type="reaction ID" value="UER00186"/>
</dbReference>
<dbReference type="GO" id="GO:0030145">
    <property type="term" value="F:manganese ion binding"/>
    <property type="evidence" value="ECO:0007669"/>
    <property type="project" value="UniProtKB-UniRule"/>
</dbReference>
<feature type="domain" description="BPG-independent PGAM N-terminal" evidence="14">
    <location>
        <begin position="90"/>
        <end position="299"/>
    </location>
</feature>
<evidence type="ECO:0000256" key="12">
    <source>
        <dbReference type="PIRSR" id="PIRSR001492-3"/>
    </source>
</evidence>
<dbReference type="GO" id="GO:0006007">
    <property type="term" value="P:glucose catabolic process"/>
    <property type="evidence" value="ECO:0007669"/>
    <property type="project" value="InterPro"/>
</dbReference>
<evidence type="ECO:0000256" key="11">
    <source>
        <dbReference type="PIRSR" id="PIRSR001492-1"/>
    </source>
</evidence>
<dbReference type="InterPro" id="IPR017850">
    <property type="entry name" value="Alkaline_phosphatase_core_sf"/>
</dbReference>
<feature type="binding site" evidence="9 12">
    <location>
        <position position="406"/>
    </location>
    <ligand>
        <name>Mn(2+)</name>
        <dbReference type="ChEBI" id="CHEBI:29035"/>
        <label>1</label>
    </ligand>
</feature>
<evidence type="ECO:0000256" key="5">
    <source>
        <dbReference type="ARBA" id="ARBA00022723"/>
    </source>
</evidence>
<comment type="similarity">
    <text evidence="4 9">Belongs to the BPG-independent phosphoglycerate mutase family.</text>
</comment>
<dbReference type="PIRSF" id="PIRSF001492">
    <property type="entry name" value="IPGAM"/>
    <property type="match status" value="1"/>
</dbReference>
<comment type="subunit">
    <text evidence="9">Monomer.</text>
</comment>
<dbReference type="NCBIfam" id="TIGR01307">
    <property type="entry name" value="pgm_bpd_ind"/>
    <property type="match status" value="1"/>
</dbReference>
<dbReference type="AlphaFoldDB" id="A0A0G1MM50"/>
<evidence type="ECO:0000256" key="1">
    <source>
        <dbReference type="ARBA" id="ARBA00000370"/>
    </source>
</evidence>
<gene>
    <name evidence="9" type="primary">gpmI</name>
    <name evidence="15" type="ORF">UW79_C0013G0019</name>
</gene>
<comment type="pathway">
    <text evidence="3 9">Carbohydrate degradation; glycolysis; pyruvate from D-glyceraldehyde 3-phosphate: step 3/5.</text>
</comment>
<dbReference type="InterPro" id="IPR006124">
    <property type="entry name" value="Metalloenzyme"/>
</dbReference>
<dbReference type="SUPFAM" id="SSF53649">
    <property type="entry name" value="Alkaline phosphatase-like"/>
    <property type="match status" value="1"/>
</dbReference>
<comment type="catalytic activity">
    <reaction evidence="1 9">
        <text>(2R)-2-phosphoglycerate = (2R)-3-phosphoglycerate</text>
        <dbReference type="Rhea" id="RHEA:15901"/>
        <dbReference type="ChEBI" id="CHEBI:58272"/>
        <dbReference type="ChEBI" id="CHEBI:58289"/>
        <dbReference type="EC" id="5.4.2.12"/>
    </reaction>
</comment>
<feature type="binding site" evidence="9 12">
    <location>
        <position position="444"/>
    </location>
    <ligand>
        <name>Mn(2+)</name>
        <dbReference type="ChEBI" id="CHEBI:29035"/>
        <label>2</label>
    </ligand>
</feature>
<dbReference type="CDD" id="cd16010">
    <property type="entry name" value="iPGM"/>
    <property type="match status" value="1"/>
</dbReference>
<comment type="caution">
    <text evidence="15">The sequence shown here is derived from an EMBL/GenBank/DDBJ whole genome shotgun (WGS) entry which is preliminary data.</text>
</comment>
<dbReference type="PATRIC" id="fig|1619025.3.peg.528"/>
<evidence type="ECO:0000256" key="3">
    <source>
        <dbReference type="ARBA" id="ARBA00004798"/>
    </source>
</evidence>
<evidence type="ECO:0000259" key="14">
    <source>
        <dbReference type="Pfam" id="PF06415"/>
    </source>
</evidence>
<dbReference type="FunFam" id="3.40.1450.10:FF:000002">
    <property type="entry name" value="2,3-bisphosphoglycerate-independent phosphoglycerate mutase"/>
    <property type="match status" value="1"/>
</dbReference>
<evidence type="ECO:0000256" key="2">
    <source>
        <dbReference type="ARBA" id="ARBA00002315"/>
    </source>
</evidence>
<feature type="binding site" evidence="9">
    <location>
        <position position="131"/>
    </location>
    <ligand>
        <name>substrate</name>
    </ligand>
</feature>
<proteinExistence type="inferred from homology"/>
<evidence type="ECO:0000256" key="7">
    <source>
        <dbReference type="ARBA" id="ARBA00023211"/>
    </source>
</evidence>
<dbReference type="Proteomes" id="UP000034032">
    <property type="component" value="Unassembled WGS sequence"/>
</dbReference>
<comment type="function">
    <text evidence="2 9">Catalyzes the interconversion of 2-phosphoglycerate and 3-phosphoglycerate.</text>
</comment>
<dbReference type="GO" id="GO:0005829">
    <property type="term" value="C:cytosol"/>
    <property type="evidence" value="ECO:0007669"/>
    <property type="project" value="TreeGrafter"/>
</dbReference>
<comment type="caution">
    <text evidence="9">Lacks conserved residue(s) required for the propagation of feature annotation.</text>
</comment>
<feature type="binding site" evidence="9 12">
    <location>
        <position position="443"/>
    </location>
    <ligand>
        <name>Mn(2+)</name>
        <dbReference type="ChEBI" id="CHEBI:29035"/>
        <label>2</label>
    </ligand>
</feature>
<dbReference type="GO" id="GO:0004619">
    <property type="term" value="F:phosphoglycerate mutase activity"/>
    <property type="evidence" value="ECO:0007669"/>
    <property type="project" value="UniProtKB-UniRule"/>
</dbReference>
<dbReference type="HAMAP" id="MF_01038">
    <property type="entry name" value="GpmI"/>
    <property type="match status" value="1"/>
</dbReference>
<dbReference type="GO" id="GO:0006096">
    <property type="term" value="P:glycolytic process"/>
    <property type="evidence" value="ECO:0007669"/>
    <property type="project" value="UniProtKB-UniRule"/>
</dbReference>
<keyword evidence="7 9" id="KW-0464">Manganese</keyword>
<evidence type="ECO:0000256" key="9">
    <source>
        <dbReference type="HAMAP-Rule" id="MF_01038"/>
    </source>
</evidence>
<evidence type="ECO:0000256" key="4">
    <source>
        <dbReference type="ARBA" id="ARBA00008819"/>
    </source>
</evidence>
<sequence length="525" mass="57600">MRQSELSLPGMRPIVLAILDGWGYSKQKIGNAILKAQTPNINYIGQNYPSLLLQASGKAVGMTWGEPGNSEVGHLTIGAGRIIFQYMSRINKAIESGAFFENPVLLEALEHIKKNNSKLHIAGLLTSGSVHAYLGHISGLMNFAKKNNIDLKIHLFTDGKDSGLKEATSTLKKAVEYMKSENGTGQIATVIGRDYAMDRNKNWDLTAQTYDLLTQGVGEDVSDVSARIERCYAEGITDGKIPPLVADRSGLIGSGDALIFFNFREDSMRQIARSFVEDDFNAFPRSKVSNLFVAGMTQYFEHPSLKVMFPMPTIENGLTEALSKAGINQLHIAETEKYAHVTYFFNCLQDRKFPGEVDLLIESVKNPGNQPEMKAQEILARAVEELNKDFYEFMVINFANADILAHQGNFDKVVMGVEAIDKAIGALKDAVLAKNGILVITADHGNAESVVYHGSGSEETKHDPNPVPFHLIVGEYQRLRSDGEIAQSFSDVKGVLADVAPTILEIMGIEKPAEMTGESLIRNLS</sequence>
<reference evidence="15 16" key="1">
    <citation type="journal article" date="2015" name="Nature">
        <title>rRNA introns, odd ribosomes, and small enigmatic genomes across a large radiation of phyla.</title>
        <authorList>
            <person name="Brown C.T."/>
            <person name="Hug L.A."/>
            <person name="Thomas B.C."/>
            <person name="Sharon I."/>
            <person name="Castelle C.J."/>
            <person name="Singh A."/>
            <person name="Wilkins M.J."/>
            <person name="Williams K.H."/>
            <person name="Banfield J.F."/>
        </authorList>
    </citation>
    <scope>NUCLEOTIDE SEQUENCE [LARGE SCALE GENOMIC DNA]</scope>
</reference>
<keyword evidence="8 9" id="KW-0413">Isomerase</keyword>
<keyword evidence="5 9" id="KW-0479">Metal-binding</keyword>
<evidence type="ECO:0000259" key="13">
    <source>
        <dbReference type="Pfam" id="PF01676"/>
    </source>
</evidence>
<dbReference type="Pfam" id="PF06415">
    <property type="entry name" value="iPGM_N"/>
    <property type="match status" value="1"/>
</dbReference>
<evidence type="ECO:0000256" key="6">
    <source>
        <dbReference type="ARBA" id="ARBA00023152"/>
    </source>
</evidence>
<feature type="binding site" evidence="9">
    <location>
        <position position="199"/>
    </location>
    <ligand>
        <name>substrate</name>
    </ligand>
</feature>